<comment type="caution">
    <text evidence="1">The sequence shown here is derived from an EMBL/GenBank/DDBJ whole genome shotgun (WGS) entry which is preliminary data.</text>
</comment>
<dbReference type="AlphaFoldDB" id="A0AA88A1W0"/>
<dbReference type="Proteomes" id="UP001187192">
    <property type="component" value="Unassembled WGS sequence"/>
</dbReference>
<organism evidence="1 2">
    <name type="scientific">Ficus carica</name>
    <name type="common">Common fig</name>
    <dbReference type="NCBI Taxonomy" id="3494"/>
    <lineage>
        <taxon>Eukaryota</taxon>
        <taxon>Viridiplantae</taxon>
        <taxon>Streptophyta</taxon>
        <taxon>Embryophyta</taxon>
        <taxon>Tracheophyta</taxon>
        <taxon>Spermatophyta</taxon>
        <taxon>Magnoliopsida</taxon>
        <taxon>eudicotyledons</taxon>
        <taxon>Gunneridae</taxon>
        <taxon>Pentapetalae</taxon>
        <taxon>rosids</taxon>
        <taxon>fabids</taxon>
        <taxon>Rosales</taxon>
        <taxon>Moraceae</taxon>
        <taxon>Ficeae</taxon>
        <taxon>Ficus</taxon>
    </lineage>
</organism>
<accession>A0AA88A1W0</accession>
<reference evidence="1" key="1">
    <citation type="submission" date="2023-07" db="EMBL/GenBank/DDBJ databases">
        <title>draft genome sequence of fig (Ficus carica).</title>
        <authorList>
            <person name="Takahashi T."/>
            <person name="Nishimura K."/>
        </authorList>
    </citation>
    <scope>NUCLEOTIDE SEQUENCE</scope>
</reference>
<sequence length="76" mass="8652">MIPLQTQEQGSINQKIPTMVGVDDREIDRSERRTRWLLQTPDLAREDCCNAGSRRGGRQLRCYRNFVGLEAAVACT</sequence>
<dbReference type="EMBL" id="BTGU01000005">
    <property type="protein sequence ID" value="GMN35791.1"/>
    <property type="molecule type" value="Genomic_DNA"/>
</dbReference>
<keyword evidence="2" id="KW-1185">Reference proteome</keyword>
<proteinExistence type="predicted"/>
<evidence type="ECO:0000313" key="2">
    <source>
        <dbReference type="Proteomes" id="UP001187192"/>
    </source>
</evidence>
<evidence type="ECO:0000313" key="1">
    <source>
        <dbReference type="EMBL" id="GMN35791.1"/>
    </source>
</evidence>
<protein>
    <submittedName>
        <fullName evidence="1">Uncharacterized protein</fullName>
    </submittedName>
</protein>
<name>A0AA88A1W0_FICCA</name>
<gene>
    <name evidence="1" type="ORF">TIFTF001_005535</name>
</gene>